<proteinExistence type="predicted"/>
<dbReference type="Proteomes" id="UP000790787">
    <property type="component" value="Chromosome 16"/>
</dbReference>
<gene>
    <name evidence="2" type="primary">LOC142170440</name>
</gene>
<reference evidence="2" key="2">
    <citation type="submission" date="2025-08" db="UniProtKB">
        <authorList>
            <consortium name="RefSeq"/>
        </authorList>
    </citation>
    <scope>IDENTIFICATION</scope>
    <source>
        <tissue evidence="2">Leaf</tissue>
    </source>
</reference>
<evidence type="ECO:0000313" key="1">
    <source>
        <dbReference type="Proteomes" id="UP000790787"/>
    </source>
</evidence>
<name>A0AC58STZ7_TOBAC</name>
<dbReference type="RefSeq" id="XP_075088449.1">
    <property type="nucleotide sequence ID" value="XM_075232348.1"/>
</dbReference>
<sequence>MITCQESNDQQVVCDPKGSSINIHNSFQILEEEQEEQNQGSKSDTNQKQSQVLEINSEGIKKDIITNTHVHQINKGGDQETQQSNSLKEDDATNEQSFNAFSSPLDLNLHDVVIQQVQEVIEKEDLPPRGAKISNKSTKKSTTAPNTRGRDKTKLNHYRRKFSFPNAIANSNGKIWIFWNNDYTCKVISNKKQQITMEVNHSIMQTPFWITVVYAKTSTRRGKSLWKSVNDMSNHINGPWSIGGDFNVIMDPNEKKGGRIHRLSKSMDFIRCMEDCGMADAGYTVATVDQPDFEQVVNECWETQIQGNAMYILHQKLKNLTHCLSKWSKESIDNIFDKAEELEKKVEDLEIKYEQGNEKIAEVAISHFSKLFSQPDQNNDMDFLKRIDNVITWEDNQALIQLPSDEDVKTAVFELHPDSVAGPDGFNGKFFQVCWYIIAEDVCVLWLKTSLVVTLLTKYFTHTCLVLIPKVESPSTFSQLRPISLSNFSNKIISKIICHRLTDLLPSIISENQTGFIKVRLITEIVLLTQEIVQDIKRKNRGGNVIMKLDMAIAYDKVSWFFPTSVMRCMGFAEPFIEMIHRLLSNVWYSVLINGTRFDIVGNVMNKIGGWQGHVLSPGGRAILIKHVLQSQTLHILAVVTPPKTILKQLESYFSNFFWGKSENKNKYYWSSWKNLCYPTDEGGVGPLGAYVNGNRKPGNVRIRDCIKDETWDVNTISRLVPNNMLNHIIHIPIGNRQINDTPVWTETSNRSFTCSSAFNCIRKRRDMDNIWKDVWKKNVQFKMSFFLWRAIKGKLPVDETLKRFGHNIISRCSCCLHPKKETISHILFNSDSAFLTWNFFADPLGIKVGCQSIAYYFKRMEEPQNKNDVQRDLCRVVPIFICWDLWKHRCSIRYGNINPTIAKLRQSILFRVKVYMKKRGAIVDMKWQWHQICTYMEDYRPRITSTPVI</sequence>
<accession>A0AC58STZ7</accession>
<organism evidence="1 2">
    <name type="scientific">Nicotiana tabacum</name>
    <name type="common">Common tobacco</name>
    <dbReference type="NCBI Taxonomy" id="4097"/>
    <lineage>
        <taxon>Eukaryota</taxon>
        <taxon>Viridiplantae</taxon>
        <taxon>Streptophyta</taxon>
        <taxon>Embryophyta</taxon>
        <taxon>Tracheophyta</taxon>
        <taxon>Spermatophyta</taxon>
        <taxon>Magnoliopsida</taxon>
        <taxon>eudicotyledons</taxon>
        <taxon>Gunneridae</taxon>
        <taxon>Pentapetalae</taxon>
        <taxon>asterids</taxon>
        <taxon>lamiids</taxon>
        <taxon>Solanales</taxon>
        <taxon>Solanaceae</taxon>
        <taxon>Nicotianoideae</taxon>
        <taxon>Nicotianeae</taxon>
        <taxon>Nicotiana</taxon>
    </lineage>
</organism>
<keyword evidence="1" id="KW-1185">Reference proteome</keyword>
<reference evidence="1" key="1">
    <citation type="journal article" date="2014" name="Nat. Commun.">
        <title>The tobacco genome sequence and its comparison with those of tomato and potato.</title>
        <authorList>
            <person name="Sierro N."/>
            <person name="Battey J.N."/>
            <person name="Ouadi S."/>
            <person name="Bakaher N."/>
            <person name="Bovet L."/>
            <person name="Willig A."/>
            <person name="Goepfert S."/>
            <person name="Peitsch M.C."/>
            <person name="Ivanov N.V."/>
        </authorList>
    </citation>
    <scope>NUCLEOTIDE SEQUENCE [LARGE SCALE GENOMIC DNA]</scope>
</reference>
<evidence type="ECO:0000313" key="2">
    <source>
        <dbReference type="RefSeq" id="XP_075088449.1"/>
    </source>
</evidence>
<protein>
    <submittedName>
        <fullName evidence="2">Uncharacterized protein LOC142170440</fullName>
    </submittedName>
</protein>